<proteinExistence type="predicted"/>
<reference evidence="1 2" key="1">
    <citation type="submission" date="2023-12" db="EMBL/GenBank/DDBJ databases">
        <title>Genome sequencing and assembly of bacterial species from a model synthetic community.</title>
        <authorList>
            <person name="Hogle S.L."/>
        </authorList>
    </citation>
    <scope>NUCLEOTIDE SEQUENCE [LARGE SCALE GENOMIC DNA]</scope>
    <source>
        <strain evidence="1 2">HAMBI_3031</strain>
    </source>
</reference>
<dbReference type="Proteomes" id="UP001325680">
    <property type="component" value="Chromosome"/>
</dbReference>
<evidence type="ECO:0000313" key="2">
    <source>
        <dbReference type="Proteomes" id="UP001325680"/>
    </source>
</evidence>
<protein>
    <recommendedName>
        <fullName evidence="3">Lipoprotein</fullName>
    </recommendedName>
</protein>
<keyword evidence="2" id="KW-1185">Reference proteome</keyword>
<dbReference type="EMBL" id="CP139960">
    <property type="protein sequence ID" value="WQD39466.1"/>
    <property type="molecule type" value="Genomic_DNA"/>
</dbReference>
<evidence type="ECO:0008006" key="3">
    <source>
        <dbReference type="Google" id="ProtNLM"/>
    </source>
</evidence>
<sequence length="148" mass="16423">MRLSIVSTLFIGLVMLACNKNSRVNDDCESGCKPNRVCTEEFRSLIVQVIDGSHAEVALDSFVVVRLRDSQLIINNDEAATQTGITGGTGRYLIFSDSKINETSRCGEDFEFRGYINKQSIANRVYTIAHDCCHINLISGDTKIIIDK</sequence>
<dbReference type="RefSeq" id="WP_114788909.1">
    <property type="nucleotide sequence ID" value="NZ_CP139960.1"/>
</dbReference>
<organism evidence="1 2">
    <name type="scientific">Niabella yanshanensis</name>
    <dbReference type="NCBI Taxonomy" id="577386"/>
    <lineage>
        <taxon>Bacteria</taxon>
        <taxon>Pseudomonadati</taxon>
        <taxon>Bacteroidota</taxon>
        <taxon>Chitinophagia</taxon>
        <taxon>Chitinophagales</taxon>
        <taxon>Chitinophagaceae</taxon>
        <taxon>Niabella</taxon>
    </lineage>
</organism>
<name>A0ABZ0W8J1_9BACT</name>
<dbReference type="PROSITE" id="PS51257">
    <property type="entry name" value="PROKAR_LIPOPROTEIN"/>
    <property type="match status" value="1"/>
</dbReference>
<gene>
    <name evidence="1" type="ORF">U0035_04810</name>
</gene>
<accession>A0ABZ0W8J1</accession>
<evidence type="ECO:0000313" key="1">
    <source>
        <dbReference type="EMBL" id="WQD39466.1"/>
    </source>
</evidence>